<dbReference type="Gene3D" id="3.30.365.10">
    <property type="entry name" value="Aldehyde oxidase/xanthine dehydrogenase, molybdopterin binding domain"/>
    <property type="match status" value="4"/>
</dbReference>
<dbReference type="SUPFAM" id="SSF54665">
    <property type="entry name" value="CO dehydrogenase molybdoprotein N-domain-like"/>
    <property type="match status" value="1"/>
</dbReference>
<dbReference type="EMBL" id="CP062803">
    <property type="protein sequence ID" value="QOT75105.1"/>
    <property type="molecule type" value="Genomic_DNA"/>
</dbReference>
<sequence length="764" mass="81833">MSTSTVGSATPQVTAREKVMGRAVYAGDIKQAGMLHAKVLRSPYPHARIVRIDTAAARALRGVKLVLTGEDTPSRLWGTHRKEQRILAAGVVRHVGEEVAAVVAVDEETARDALDLIRVEYEELPAIFSPDAALADGAAELHPGTRNIAHEMHIERGDVEAGFARAAVVYEATYDMHSQYPGYLEPMATVAAQDGNGRLTVWASTQSVFLARARLAEALDRPVSTIRVIQAVTGGGFGAKIVEESNSLIAALLATRLDRPVRLVNNRLEDFLGARSSVPARVWLKMGLDAQGMIVAKDVNIVAECGAYAGLAGDVMHVSAMRSDNMHRLENVRSNAVLAYTNNPPRGAFRGFGGQQMQFPLNSHLTMLAEMLGMDPIEIHKRNAIRSGDTSVHGWKIGSSGLVECLEQAREAIQWDARRADASRRTGMRRRGLGVAAAMHVSGNRTLGNWDGSTIVLKVNEDGRVMLLTSECDMGQGANTMLSQICAQELGIALSHVTVSAPDTDVAPFCLGSLASRVTIISGNAVMRAAREAKQKLLAVAAEKLGVPQDELELLDGVIRARNDDTKRATLAEIARLHIFRHGGEGLMVRATYDAPTVMHDANYYGNIAPAYSFAAQAVEVEVDMATGQVTLIDSFVSDDCGKAINPLAVHGQTHGATVQAIGWTLYEHVQVEDGRILNGNFADYTMPTADAVPALRTDVVESVEPNGPYGAKGASETAILPGAAAIANAVYDAIGVRIASLPITPEKVLAALRERKEKEACHA</sequence>
<gene>
    <name evidence="2" type="ORF">F7R26_012745</name>
</gene>
<dbReference type="SMART" id="SM01008">
    <property type="entry name" value="Ald_Xan_dh_C"/>
    <property type="match status" value="1"/>
</dbReference>
<reference evidence="2 3" key="1">
    <citation type="submission" date="2020-10" db="EMBL/GenBank/DDBJ databases">
        <title>Complete genome sequence of Cupriavidus basilensis CCUG 49340T.</title>
        <authorList>
            <person name="Salva-Serra F."/>
            <person name="Donoso R.A."/>
            <person name="Cho K.H."/>
            <person name="Yoo J.A."/>
            <person name="Lee K."/>
            <person name="Yoon S.-H."/>
            <person name="Perez-Pantoja D."/>
            <person name="Moore E.R.B."/>
        </authorList>
    </citation>
    <scope>NUCLEOTIDE SEQUENCE [LARGE SCALE GENOMIC DNA]</scope>
    <source>
        <strain evidence="3">CCUG 49340</strain>
    </source>
</reference>
<protein>
    <submittedName>
        <fullName evidence="2">Molybdopterin-dependent oxidoreductase</fullName>
    </submittedName>
</protein>
<dbReference type="InterPro" id="IPR046867">
    <property type="entry name" value="AldOxase/xan_DH_MoCoBD2"/>
</dbReference>
<evidence type="ECO:0000313" key="2">
    <source>
        <dbReference type="EMBL" id="QOT75105.1"/>
    </source>
</evidence>
<dbReference type="InterPro" id="IPR037165">
    <property type="entry name" value="AldOxase/xan_DH_Mopterin-bd_sf"/>
</dbReference>
<proteinExistence type="predicted"/>
<evidence type="ECO:0000313" key="3">
    <source>
        <dbReference type="Proteomes" id="UP000397656"/>
    </source>
</evidence>
<dbReference type="InterPro" id="IPR000674">
    <property type="entry name" value="Ald_Oxase/Xan_DH_a/b"/>
</dbReference>
<dbReference type="InterPro" id="IPR016208">
    <property type="entry name" value="Ald_Oxase/xanthine_DH-like"/>
</dbReference>
<dbReference type="InterPro" id="IPR036856">
    <property type="entry name" value="Ald_Oxase/Xan_DH_a/b_sf"/>
</dbReference>
<dbReference type="SUPFAM" id="SSF56003">
    <property type="entry name" value="Molybdenum cofactor-binding domain"/>
    <property type="match status" value="1"/>
</dbReference>
<accession>A0A643G4H5</accession>
<dbReference type="Proteomes" id="UP000397656">
    <property type="component" value="Chromosome 1"/>
</dbReference>
<dbReference type="Pfam" id="PF20256">
    <property type="entry name" value="MoCoBD_2"/>
    <property type="match status" value="1"/>
</dbReference>
<dbReference type="GO" id="GO:0016491">
    <property type="term" value="F:oxidoreductase activity"/>
    <property type="evidence" value="ECO:0007669"/>
    <property type="project" value="InterPro"/>
</dbReference>
<dbReference type="GO" id="GO:0005506">
    <property type="term" value="F:iron ion binding"/>
    <property type="evidence" value="ECO:0007669"/>
    <property type="project" value="InterPro"/>
</dbReference>
<evidence type="ECO:0000259" key="1">
    <source>
        <dbReference type="SMART" id="SM01008"/>
    </source>
</evidence>
<dbReference type="AlphaFoldDB" id="A0A643G4H5"/>
<dbReference type="RefSeq" id="WP_150983237.1">
    <property type="nucleotide sequence ID" value="NZ_CP062803.1"/>
</dbReference>
<feature type="domain" description="Aldehyde oxidase/xanthine dehydrogenase a/b hammerhead" evidence="1">
    <location>
        <begin position="20"/>
        <end position="125"/>
    </location>
</feature>
<dbReference type="PANTHER" id="PTHR11908:SF157">
    <property type="entry name" value="XANTHINE DEHYDROGENASE SUBUNIT D-RELATED"/>
    <property type="match status" value="1"/>
</dbReference>
<name>A0A643G4H5_9BURK</name>
<dbReference type="Pfam" id="PF02738">
    <property type="entry name" value="MoCoBD_1"/>
    <property type="match status" value="1"/>
</dbReference>
<dbReference type="Gene3D" id="3.90.1170.50">
    <property type="entry name" value="Aldehyde oxidase/xanthine dehydrogenase, a/b hammerhead"/>
    <property type="match status" value="1"/>
</dbReference>
<dbReference type="Pfam" id="PF01315">
    <property type="entry name" value="Ald_Xan_dh_C"/>
    <property type="match status" value="1"/>
</dbReference>
<dbReference type="GeneID" id="98401776"/>
<dbReference type="PANTHER" id="PTHR11908">
    <property type="entry name" value="XANTHINE DEHYDROGENASE"/>
    <property type="match status" value="1"/>
</dbReference>
<dbReference type="InterPro" id="IPR008274">
    <property type="entry name" value="AldOxase/xan_DH_MoCoBD1"/>
</dbReference>
<organism evidence="2 3">
    <name type="scientific">Cupriavidus basilensis</name>
    <dbReference type="NCBI Taxonomy" id="68895"/>
    <lineage>
        <taxon>Bacteria</taxon>
        <taxon>Pseudomonadati</taxon>
        <taxon>Pseudomonadota</taxon>
        <taxon>Betaproteobacteria</taxon>
        <taxon>Burkholderiales</taxon>
        <taxon>Burkholderiaceae</taxon>
        <taxon>Cupriavidus</taxon>
    </lineage>
</organism>